<dbReference type="Proteomes" id="UP000325440">
    <property type="component" value="Unassembled WGS sequence"/>
</dbReference>
<evidence type="ECO:0000256" key="2">
    <source>
        <dbReference type="SAM" id="SignalP"/>
    </source>
</evidence>
<evidence type="ECO:0000256" key="1">
    <source>
        <dbReference type="SAM" id="MobiDB-lite"/>
    </source>
</evidence>
<dbReference type="GO" id="GO:0006508">
    <property type="term" value="P:proteolysis"/>
    <property type="evidence" value="ECO:0007669"/>
    <property type="project" value="UniProtKB-KW"/>
</dbReference>
<dbReference type="InterPro" id="IPR051333">
    <property type="entry name" value="CLIP_Serine_Protease"/>
</dbReference>
<dbReference type="Gene3D" id="2.40.10.10">
    <property type="entry name" value="Trypsin-like serine proteases"/>
    <property type="match status" value="2"/>
</dbReference>
<evidence type="ECO:0000313" key="5">
    <source>
        <dbReference type="Proteomes" id="UP000325440"/>
    </source>
</evidence>
<dbReference type="InterPro" id="IPR043504">
    <property type="entry name" value="Peptidase_S1_PA_chymotrypsin"/>
</dbReference>
<dbReference type="OrthoDB" id="6380398at2759"/>
<sequence length="567" mass="62614">MLAWWCFVGTEFVATGSPWPAGRYSNKKLDFADGNTDVTAEFPFVVGLISNGSADGTVICTGTLVSPVFVLSTAHCASRLRGGGGIKAFRRIKSATDNKKVEYRQTLQIYTHPLYDSVKRVGDLSLIRLKRPFRNVGRFVRLSSDIFADDIELDCLIIGIGFPHEGHGYKVPVRVQYGRNACKIPELNPALKYVIAYTWPDFLCAKTTGRQPSPMPCDRGDALVCHGDRLYGVFSYGYNTGAETAAAAESRTDCGAHAVQGRHLFVNRHFKWIADTLAGRPADGGAAARAESDAMTSRSGNTPRSFVPENHPYLVYLEGRLDQDEPTCGGSLISSRLVLTSAYCTIRMSEIEVYLLTTSLGKHTNASYVYIHPDFDLDTLSADISIVVLWTPLIVRRYVGMADTVEPPVDDKWTEPLACTLVTAKKWGQPYGYFPVQVEYGPRACRESIDSEIQNTVNRTWREFVCSVPGYGPHGETGDPLICDGLQYAITSHWYAASNGTEDAADPETRFLVIDQYKKWIDDVAAETRVFHAVGRAFRDRRPDALTVALLQLLLLEVGAARAKLHA</sequence>
<dbReference type="SMART" id="SM00020">
    <property type="entry name" value="Tryp_SPc"/>
    <property type="match status" value="1"/>
</dbReference>
<dbReference type="InterPro" id="IPR001254">
    <property type="entry name" value="Trypsin_dom"/>
</dbReference>
<keyword evidence="4" id="KW-0378">Hydrolase</keyword>
<dbReference type="EMBL" id="CABPRJ010000488">
    <property type="protein sequence ID" value="VVC29189.1"/>
    <property type="molecule type" value="Genomic_DNA"/>
</dbReference>
<keyword evidence="5" id="KW-1185">Reference proteome</keyword>
<accession>A0A5E4MAC3</accession>
<feature type="domain" description="Peptidase S1" evidence="3">
    <location>
        <begin position="31"/>
        <end position="278"/>
    </location>
</feature>
<feature type="region of interest" description="Disordered" evidence="1">
    <location>
        <begin position="284"/>
        <end position="304"/>
    </location>
</feature>
<dbReference type="AlphaFoldDB" id="A0A5E4MAC3"/>
<dbReference type="Pfam" id="PF00089">
    <property type="entry name" value="Trypsin"/>
    <property type="match status" value="2"/>
</dbReference>
<dbReference type="PANTHER" id="PTHR24260:SF136">
    <property type="entry name" value="GH08193P-RELATED"/>
    <property type="match status" value="1"/>
</dbReference>
<reference evidence="4 5" key="1">
    <citation type="submission" date="2019-08" db="EMBL/GenBank/DDBJ databases">
        <authorList>
            <person name="Alioto T."/>
            <person name="Alioto T."/>
            <person name="Gomez Garrido J."/>
        </authorList>
    </citation>
    <scope>NUCLEOTIDE SEQUENCE [LARGE SCALE GENOMIC DNA]</scope>
</reference>
<feature type="signal peptide" evidence="2">
    <location>
        <begin position="1"/>
        <end position="16"/>
    </location>
</feature>
<organism evidence="4 5">
    <name type="scientific">Cinara cedri</name>
    <dbReference type="NCBI Taxonomy" id="506608"/>
    <lineage>
        <taxon>Eukaryota</taxon>
        <taxon>Metazoa</taxon>
        <taxon>Ecdysozoa</taxon>
        <taxon>Arthropoda</taxon>
        <taxon>Hexapoda</taxon>
        <taxon>Insecta</taxon>
        <taxon>Pterygota</taxon>
        <taxon>Neoptera</taxon>
        <taxon>Paraneoptera</taxon>
        <taxon>Hemiptera</taxon>
        <taxon>Sternorrhyncha</taxon>
        <taxon>Aphidomorpha</taxon>
        <taxon>Aphidoidea</taxon>
        <taxon>Aphididae</taxon>
        <taxon>Lachninae</taxon>
        <taxon>Cinara</taxon>
    </lineage>
</organism>
<keyword evidence="2" id="KW-0732">Signal</keyword>
<feature type="compositionally biased region" description="Polar residues" evidence="1">
    <location>
        <begin position="295"/>
        <end position="304"/>
    </location>
</feature>
<keyword evidence="4" id="KW-0645">Protease</keyword>
<evidence type="ECO:0000259" key="3">
    <source>
        <dbReference type="PROSITE" id="PS50240"/>
    </source>
</evidence>
<evidence type="ECO:0000313" key="4">
    <source>
        <dbReference type="EMBL" id="VVC29189.1"/>
    </source>
</evidence>
<dbReference type="PROSITE" id="PS50240">
    <property type="entry name" value="TRYPSIN_DOM"/>
    <property type="match status" value="2"/>
</dbReference>
<feature type="chain" id="PRO_5023100445" evidence="2">
    <location>
        <begin position="17"/>
        <end position="567"/>
    </location>
</feature>
<feature type="domain" description="Peptidase S1" evidence="3">
    <location>
        <begin position="282"/>
        <end position="526"/>
    </location>
</feature>
<name>A0A5E4MAC3_9HEMI</name>
<dbReference type="GO" id="GO:0004252">
    <property type="term" value="F:serine-type endopeptidase activity"/>
    <property type="evidence" value="ECO:0007669"/>
    <property type="project" value="InterPro"/>
</dbReference>
<gene>
    <name evidence="4" type="ORF">CINCED_3A006959</name>
</gene>
<protein>
    <submittedName>
        <fullName evidence="4">Peptidase S1, PA clan,Serine proteases, trypsin domain</fullName>
    </submittedName>
</protein>
<dbReference type="PANTHER" id="PTHR24260">
    <property type="match status" value="1"/>
</dbReference>
<dbReference type="SUPFAM" id="SSF50494">
    <property type="entry name" value="Trypsin-like serine proteases"/>
    <property type="match status" value="2"/>
</dbReference>
<dbReference type="InterPro" id="IPR009003">
    <property type="entry name" value="Peptidase_S1_PA"/>
</dbReference>
<proteinExistence type="predicted"/>